<keyword evidence="3" id="KW-0805">Transcription regulation</keyword>
<organism evidence="7 8">
    <name type="scientific">[Candida] railenensis</name>
    <dbReference type="NCBI Taxonomy" id="45579"/>
    <lineage>
        <taxon>Eukaryota</taxon>
        <taxon>Fungi</taxon>
        <taxon>Dikarya</taxon>
        <taxon>Ascomycota</taxon>
        <taxon>Saccharomycotina</taxon>
        <taxon>Pichiomycetes</taxon>
        <taxon>Debaryomycetaceae</taxon>
        <taxon>Kurtzmaniella</taxon>
    </lineage>
</organism>
<keyword evidence="8" id="KW-1185">Reference proteome</keyword>
<evidence type="ECO:0008006" key="9">
    <source>
        <dbReference type="Google" id="ProtNLM"/>
    </source>
</evidence>
<evidence type="ECO:0000313" key="8">
    <source>
        <dbReference type="Proteomes" id="UP000837801"/>
    </source>
</evidence>
<dbReference type="InterPro" id="IPR013907">
    <property type="entry name" value="Sds3"/>
</dbReference>
<evidence type="ECO:0000256" key="6">
    <source>
        <dbReference type="SAM" id="MobiDB-lite"/>
    </source>
</evidence>
<keyword evidence="2" id="KW-0678">Repressor</keyword>
<protein>
    <recommendedName>
        <fullName evidence="9">Transcriptional regulatory protein DEP1</fullName>
    </recommendedName>
</protein>
<feature type="compositionally biased region" description="Acidic residues" evidence="6">
    <location>
        <begin position="285"/>
        <end position="331"/>
    </location>
</feature>
<evidence type="ECO:0000313" key="7">
    <source>
        <dbReference type="EMBL" id="CAH2354657.1"/>
    </source>
</evidence>
<dbReference type="EMBL" id="CAKXYY010000018">
    <property type="protein sequence ID" value="CAH2354657.1"/>
    <property type="molecule type" value="Genomic_DNA"/>
</dbReference>
<name>A0A9P0QTV2_9ASCO</name>
<dbReference type="PANTHER" id="PTHR21964">
    <property type="entry name" value="BREAST CANCER METASTASIS-SUPPRESSOR 1"/>
    <property type="match status" value="1"/>
</dbReference>
<comment type="subcellular location">
    <subcellularLocation>
        <location evidence="1">Nucleus</location>
    </subcellularLocation>
</comment>
<gene>
    <name evidence="7" type="ORF">CLIB1423_18S00738</name>
</gene>
<feature type="region of interest" description="Disordered" evidence="6">
    <location>
        <begin position="1"/>
        <end position="101"/>
    </location>
</feature>
<feature type="compositionally biased region" description="Acidic residues" evidence="6">
    <location>
        <begin position="188"/>
        <end position="199"/>
    </location>
</feature>
<dbReference type="Pfam" id="PF08598">
    <property type="entry name" value="Sds3"/>
    <property type="match status" value="1"/>
</dbReference>
<reference evidence="7" key="1">
    <citation type="submission" date="2022-03" db="EMBL/GenBank/DDBJ databases">
        <authorList>
            <person name="Legras J.-L."/>
            <person name="Devillers H."/>
            <person name="Grondin C."/>
        </authorList>
    </citation>
    <scope>NUCLEOTIDE SEQUENCE</scope>
    <source>
        <strain evidence="7">CLIB 1423</strain>
    </source>
</reference>
<dbReference type="GO" id="GO:0005654">
    <property type="term" value="C:nucleoplasm"/>
    <property type="evidence" value="ECO:0007669"/>
    <property type="project" value="UniProtKB-ARBA"/>
</dbReference>
<keyword evidence="5" id="KW-0539">Nucleus</keyword>
<feature type="compositionally biased region" description="Polar residues" evidence="6">
    <location>
        <begin position="1"/>
        <end position="22"/>
    </location>
</feature>
<proteinExistence type="predicted"/>
<feature type="compositionally biased region" description="Acidic residues" evidence="6">
    <location>
        <begin position="138"/>
        <end position="154"/>
    </location>
</feature>
<feature type="compositionally biased region" description="Basic and acidic residues" evidence="6">
    <location>
        <begin position="200"/>
        <end position="225"/>
    </location>
</feature>
<dbReference type="SMART" id="SM01401">
    <property type="entry name" value="Sds3"/>
    <property type="match status" value="1"/>
</dbReference>
<feature type="region of interest" description="Disordered" evidence="6">
    <location>
        <begin position="117"/>
        <end position="363"/>
    </location>
</feature>
<evidence type="ECO:0000256" key="5">
    <source>
        <dbReference type="ARBA" id="ARBA00023242"/>
    </source>
</evidence>
<accession>A0A9P0QTV2</accession>
<evidence type="ECO:0000256" key="3">
    <source>
        <dbReference type="ARBA" id="ARBA00023015"/>
    </source>
</evidence>
<feature type="compositionally biased region" description="Acidic residues" evidence="6">
    <location>
        <begin position="352"/>
        <end position="363"/>
    </location>
</feature>
<dbReference type="OrthoDB" id="20886at2759"/>
<feature type="compositionally biased region" description="Acidic residues" evidence="6">
    <location>
        <begin position="38"/>
        <end position="47"/>
    </location>
</feature>
<feature type="compositionally biased region" description="Basic and acidic residues" evidence="6">
    <location>
        <begin position="254"/>
        <end position="264"/>
    </location>
</feature>
<keyword evidence="4" id="KW-0804">Transcription</keyword>
<sequence length="605" mass="67165">MSIEETTSTGATPPPSYTNKESPLTDIATSPPPFSLPLDEDIEEQLEESVKNGGATSSNNNNSNDDSSELSDLGDEDSEAETDKMDFLEDEGNSSLDHTSSDLHALSKLTELAQLKEIDDDLDDEGKPENFNIGKGESDEEADREREDDDDDDEEVKKENGNGSANGRKRTIDESEVGQWKKQKPEDIDSESIDVDVKEEDPSSKEEEHETDKPAIENNEIHAAGEDEDQDIADAGAKKDGKKEEQDVESSEQTDLKVETSDKESDADEEGEGAKESSMAALVTADEDLEAADAEVEAEAAAEEEAELEAEAEAEVEDEDEDDVDDTEDTENAGKRNRKLEKEDGANSPGAESDEEDNDEVDMNEQRKLAIKELVSVETDFANLRDKLYHDKLQLLEHELKLCLEGSHPELSKIYYKVNGFYQDSLKYANSNLNYKLRCIDRQTIATRTAIHQDFLKSIMDYKNEMISNTTSLWYKINKERNQMDQLVPEYNFSAIPQVSAPVTANGTIGNDEDSEIAPVIPLPKKVIRQRTLVDLVQRRNDFNHEVGIQGGLLEFHGFPSAITSKLADLGSDDGPAVDDIEELILRKATEEEIQDDLRGMGILT</sequence>
<comment type="caution">
    <text evidence="7">The sequence shown here is derived from an EMBL/GenBank/DDBJ whole genome shotgun (WGS) entry which is preliminary data.</text>
</comment>
<evidence type="ECO:0000256" key="4">
    <source>
        <dbReference type="ARBA" id="ARBA00023163"/>
    </source>
</evidence>
<evidence type="ECO:0000256" key="2">
    <source>
        <dbReference type="ARBA" id="ARBA00022491"/>
    </source>
</evidence>
<dbReference type="Proteomes" id="UP000837801">
    <property type="component" value="Unassembled WGS sequence"/>
</dbReference>
<dbReference type="AlphaFoldDB" id="A0A9P0QTV2"/>
<dbReference type="GO" id="GO:0010468">
    <property type="term" value="P:regulation of gene expression"/>
    <property type="evidence" value="ECO:0007669"/>
    <property type="project" value="UniProtKB-ARBA"/>
</dbReference>
<feature type="compositionally biased region" description="Acidic residues" evidence="6">
    <location>
        <begin position="66"/>
        <end position="80"/>
    </location>
</feature>
<evidence type="ECO:0000256" key="1">
    <source>
        <dbReference type="ARBA" id="ARBA00004123"/>
    </source>
</evidence>
<feature type="compositionally biased region" description="Basic and acidic residues" evidence="6">
    <location>
        <begin position="236"/>
        <end position="245"/>
    </location>
</feature>